<name>A0AAN1WKJ9_9GAMM</name>
<dbReference type="GO" id="GO:0009288">
    <property type="term" value="C:bacterial-type flagellum"/>
    <property type="evidence" value="ECO:0007669"/>
    <property type="project" value="UniProtKB-SubCell"/>
</dbReference>
<keyword evidence="7" id="KW-0969">Cilium</keyword>
<dbReference type="Gene3D" id="1.20.1330.10">
    <property type="entry name" value="f41 fragment of flagellin, N-terminal domain"/>
    <property type="match status" value="1"/>
</dbReference>
<dbReference type="GO" id="GO:0005576">
    <property type="term" value="C:extracellular region"/>
    <property type="evidence" value="ECO:0007669"/>
    <property type="project" value="UniProtKB-SubCell"/>
</dbReference>
<organism evidence="7 8">
    <name type="scientific">Marinagarivorans cellulosilyticus</name>
    <dbReference type="NCBI Taxonomy" id="2721545"/>
    <lineage>
        <taxon>Bacteria</taxon>
        <taxon>Pseudomonadati</taxon>
        <taxon>Pseudomonadota</taxon>
        <taxon>Gammaproteobacteria</taxon>
        <taxon>Cellvibrionales</taxon>
        <taxon>Cellvibrionaceae</taxon>
        <taxon>Marinagarivorans</taxon>
    </lineage>
</organism>
<evidence type="ECO:0000313" key="8">
    <source>
        <dbReference type="Proteomes" id="UP001320119"/>
    </source>
</evidence>
<protein>
    <recommendedName>
        <fullName evidence="4">Flagellin</fullName>
    </recommendedName>
</protein>
<dbReference type="GO" id="GO:0005198">
    <property type="term" value="F:structural molecule activity"/>
    <property type="evidence" value="ECO:0007669"/>
    <property type="project" value="UniProtKB-UniRule"/>
</dbReference>
<evidence type="ECO:0000259" key="5">
    <source>
        <dbReference type="Pfam" id="PF00669"/>
    </source>
</evidence>
<dbReference type="AlphaFoldDB" id="A0AAN1WKJ9"/>
<dbReference type="PANTHER" id="PTHR42792:SF2">
    <property type="entry name" value="FLAGELLIN"/>
    <property type="match status" value="1"/>
</dbReference>
<gene>
    <name evidence="7" type="ORF">MARGE09_P3495</name>
</gene>
<evidence type="ECO:0000256" key="3">
    <source>
        <dbReference type="ARBA" id="ARBA00023143"/>
    </source>
</evidence>
<proteinExistence type="inferred from homology"/>
<keyword evidence="8" id="KW-1185">Reference proteome</keyword>
<accession>A0AAN1WKJ9</accession>
<dbReference type="InterPro" id="IPR042187">
    <property type="entry name" value="Flagellin_C_sub2"/>
</dbReference>
<feature type="domain" description="Flagellin N-terminal" evidence="5">
    <location>
        <begin position="5"/>
        <end position="141"/>
    </location>
</feature>
<dbReference type="Proteomes" id="UP001320119">
    <property type="component" value="Chromosome"/>
</dbReference>
<feature type="domain" description="Flagellin C-terminal" evidence="6">
    <location>
        <begin position="599"/>
        <end position="684"/>
    </location>
</feature>
<dbReference type="RefSeq" id="WP_275068732.1">
    <property type="nucleotide sequence ID" value="NZ_AP023086.1"/>
</dbReference>
<dbReference type="Gene3D" id="2.170.280.10">
    <property type="entry name" value="f41 fragment of flagellin, middle domain"/>
    <property type="match status" value="1"/>
</dbReference>
<keyword evidence="7" id="KW-0282">Flagellum</keyword>
<dbReference type="InterPro" id="IPR001492">
    <property type="entry name" value="Flagellin"/>
</dbReference>
<keyword evidence="3 4" id="KW-0975">Bacterial flagellum</keyword>
<evidence type="ECO:0000259" key="6">
    <source>
        <dbReference type="Pfam" id="PF00700"/>
    </source>
</evidence>
<dbReference type="InterPro" id="IPR046358">
    <property type="entry name" value="Flagellin_C"/>
</dbReference>
<evidence type="ECO:0000256" key="2">
    <source>
        <dbReference type="ARBA" id="ARBA00022525"/>
    </source>
</evidence>
<evidence type="ECO:0000313" key="7">
    <source>
        <dbReference type="EMBL" id="BCD99294.1"/>
    </source>
</evidence>
<evidence type="ECO:0000256" key="4">
    <source>
        <dbReference type="RuleBase" id="RU362073"/>
    </source>
</evidence>
<keyword evidence="7" id="KW-0966">Cell projection</keyword>
<evidence type="ECO:0000256" key="1">
    <source>
        <dbReference type="ARBA" id="ARBA00005709"/>
    </source>
</evidence>
<comment type="similarity">
    <text evidence="1 4">Belongs to the bacterial flagellin family.</text>
</comment>
<dbReference type="KEGG" id="marq:MARGE09_P3495"/>
<comment type="function">
    <text evidence="4">Flagellin is the subunit protein which polymerizes to form the filaments of bacterial flagella.</text>
</comment>
<dbReference type="Gene3D" id="6.10.10.10">
    <property type="entry name" value="Flagellar export chaperone, C-terminal domain"/>
    <property type="match status" value="1"/>
</dbReference>
<dbReference type="Pfam" id="PF00700">
    <property type="entry name" value="Flagellin_C"/>
    <property type="match status" value="1"/>
</dbReference>
<dbReference type="Gene3D" id="2.30.220.10">
    <property type="entry name" value="f41 fragment of flagellin, C-terminal domain"/>
    <property type="match status" value="1"/>
</dbReference>
<keyword evidence="2 4" id="KW-0964">Secreted</keyword>
<sequence length="685" mass="70295">MPLYINTNVSSLNAQRQLNKAGMGVDTAMERLSSGSRINSAADDAAGLAISNRQTSQIRGLDQAVRNANDGISLIQTAEGALSETTNILQRMRELSIQSANGIYGDNDRATLDAEVQQLVSELDRIAETTSFNGQNILDGSTGKIELQVGAQANQTIGFEVAAVDADTLGMGSLSADVVSDEISATFSTLSFSDQDVLINGQAVGAISAGSTVEDLVTKINDNVNGVTAETAVELTASSVGTGVVGTTASVVTLTNNDGTTQSIQIKNTDSLQEYADAVNEGFGGRVSATIGDDGKLSMSAEGAKTLAVTGTDTTGSDGTAQAKLILTSDSGDDITIKRGATGTMTDLNNLGFREMDSGGVIEGVGLVATSNGANESLTAGDLTINGTVIDHNDTDSLQGKIDNINDVSDQTGVTAKAYSTASIDMTSFVATGGAGTDNLEINGIQVDLALSNTGTTEDVVTALNTFTDQTGVSARLQGTNIILESDQGAINISNATANTFFGSSTGIESITKATITTASATGTFAEATTTMTSANSFTAEAGLKLVSENGNPISVELKDGFDNARLGLKESNNLGEGSFGTSLSSISIDTAANAQKAISVIDNALETVNDIRSDLGAASNRLDFTISNLSNVSENTSAARSRIMDADFAAETAALSRSQVLQQASQAMLAQANSRPQQVLSLLQ</sequence>
<dbReference type="Pfam" id="PF00669">
    <property type="entry name" value="Flagellin_N"/>
    <property type="match status" value="1"/>
</dbReference>
<comment type="subcellular location">
    <subcellularLocation>
        <location evidence="4">Secreted</location>
    </subcellularLocation>
    <subcellularLocation>
        <location evidence="4">Bacterial flagellum</location>
    </subcellularLocation>
</comment>
<dbReference type="PRINTS" id="PR00207">
    <property type="entry name" value="FLAGELLIN"/>
</dbReference>
<dbReference type="EMBL" id="AP023086">
    <property type="protein sequence ID" value="BCD99294.1"/>
    <property type="molecule type" value="Genomic_DNA"/>
</dbReference>
<reference evidence="7 8" key="1">
    <citation type="journal article" date="2022" name="IScience">
        <title>An ultrasensitive nanofiber-based assay for enzymatic hydrolysis and deep-sea microbial degradation of cellulose.</title>
        <authorList>
            <person name="Tsudome M."/>
            <person name="Tachioka M."/>
            <person name="Miyazaki M."/>
            <person name="Uchimura K."/>
            <person name="Tsuda M."/>
            <person name="Takaki Y."/>
            <person name="Deguchi S."/>
        </authorList>
    </citation>
    <scope>NUCLEOTIDE SEQUENCE [LARGE SCALE GENOMIC DNA]</scope>
    <source>
        <strain evidence="7 8">GE09</strain>
    </source>
</reference>
<dbReference type="PANTHER" id="PTHR42792">
    <property type="entry name" value="FLAGELLIN"/>
    <property type="match status" value="1"/>
</dbReference>
<dbReference type="SUPFAM" id="SSF64518">
    <property type="entry name" value="Phase 1 flagellin"/>
    <property type="match status" value="2"/>
</dbReference>
<dbReference type="InterPro" id="IPR001029">
    <property type="entry name" value="Flagellin_N"/>
</dbReference>
<dbReference type="Gene3D" id="6.10.280.190">
    <property type="match status" value="1"/>
</dbReference>